<dbReference type="AlphaFoldDB" id="A0A9N9BB57"/>
<evidence type="ECO:0000313" key="1">
    <source>
        <dbReference type="EMBL" id="CAG8558704.1"/>
    </source>
</evidence>
<name>A0A9N9BB57_9GLOM</name>
<protein>
    <submittedName>
        <fullName evidence="1">4942_t:CDS:1</fullName>
    </submittedName>
</protein>
<reference evidence="1" key="1">
    <citation type="submission" date="2021-06" db="EMBL/GenBank/DDBJ databases">
        <authorList>
            <person name="Kallberg Y."/>
            <person name="Tangrot J."/>
            <person name="Rosling A."/>
        </authorList>
    </citation>
    <scope>NUCLEOTIDE SEQUENCE</scope>
    <source>
        <strain evidence="1">MT106</strain>
    </source>
</reference>
<dbReference type="OrthoDB" id="10429818at2759"/>
<dbReference type="EMBL" id="CAJVPL010001205">
    <property type="protein sequence ID" value="CAG8558704.1"/>
    <property type="molecule type" value="Genomic_DNA"/>
</dbReference>
<comment type="caution">
    <text evidence="1">The sequence shown here is derived from an EMBL/GenBank/DDBJ whole genome shotgun (WGS) entry which is preliminary data.</text>
</comment>
<organism evidence="1 2">
    <name type="scientific">Ambispora gerdemannii</name>
    <dbReference type="NCBI Taxonomy" id="144530"/>
    <lineage>
        <taxon>Eukaryota</taxon>
        <taxon>Fungi</taxon>
        <taxon>Fungi incertae sedis</taxon>
        <taxon>Mucoromycota</taxon>
        <taxon>Glomeromycotina</taxon>
        <taxon>Glomeromycetes</taxon>
        <taxon>Archaeosporales</taxon>
        <taxon>Ambisporaceae</taxon>
        <taxon>Ambispora</taxon>
    </lineage>
</organism>
<accession>A0A9N9BB57</accession>
<dbReference type="Gene3D" id="1.25.40.10">
    <property type="entry name" value="Tetratricopeptide repeat domain"/>
    <property type="match status" value="1"/>
</dbReference>
<sequence length="170" mass="19611">MKLHTLDEESFQLLLCLFSATTQISENNAIHASLLGFCYYHGIGIRFDRNHARKYYKIAGDLNDGFALAQLGDLSLSVEYYKKAVATGHPQGVFRFAYGYGYYQRKRENTLIFRTLAEKDYLPAIYSYVKALYSGKYCNRDLHEALRYAVKFHRVSGIEGEGYDFTFIFS</sequence>
<dbReference type="Proteomes" id="UP000789831">
    <property type="component" value="Unassembled WGS sequence"/>
</dbReference>
<proteinExistence type="predicted"/>
<keyword evidence="2" id="KW-1185">Reference proteome</keyword>
<gene>
    <name evidence="1" type="ORF">AGERDE_LOCUS7043</name>
</gene>
<dbReference type="InterPro" id="IPR006597">
    <property type="entry name" value="Sel1-like"/>
</dbReference>
<evidence type="ECO:0000313" key="2">
    <source>
        <dbReference type="Proteomes" id="UP000789831"/>
    </source>
</evidence>
<dbReference type="InterPro" id="IPR011990">
    <property type="entry name" value="TPR-like_helical_dom_sf"/>
</dbReference>
<dbReference type="SMART" id="SM00671">
    <property type="entry name" value="SEL1"/>
    <property type="match status" value="2"/>
</dbReference>
<dbReference type="SUPFAM" id="SSF81901">
    <property type="entry name" value="HCP-like"/>
    <property type="match status" value="1"/>
</dbReference>